<proteinExistence type="predicted"/>
<evidence type="ECO:0000313" key="3">
    <source>
        <dbReference type="Proteomes" id="UP000248598"/>
    </source>
</evidence>
<dbReference type="EMBL" id="LS483426">
    <property type="protein sequence ID" value="SQH23924.1"/>
    <property type="molecule type" value="Genomic_DNA"/>
</dbReference>
<evidence type="ECO:0000256" key="1">
    <source>
        <dbReference type="SAM" id="MobiDB-lite"/>
    </source>
</evidence>
<dbReference type="PROSITE" id="PS51257">
    <property type="entry name" value="PROKAR_LIPOPROTEIN"/>
    <property type="match status" value="1"/>
</dbReference>
<name>A0AAX2J048_KINKI</name>
<protein>
    <recommendedName>
        <fullName evidence="4">Lipoprotein</fullName>
    </recommendedName>
</protein>
<feature type="region of interest" description="Disordered" evidence="1">
    <location>
        <begin position="19"/>
        <end position="72"/>
    </location>
</feature>
<organism evidence="2 3">
    <name type="scientific">Kingella kingae</name>
    <dbReference type="NCBI Taxonomy" id="504"/>
    <lineage>
        <taxon>Bacteria</taxon>
        <taxon>Pseudomonadati</taxon>
        <taxon>Pseudomonadota</taxon>
        <taxon>Betaproteobacteria</taxon>
        <taxon>Neisseriales</taxon>
        <taxon>Neisseriaceae</taxon>
        <taxon>Kingella</taxon>
    </lineage>
</organism>
<evidence type="ECO:0008006" key="4">
    <source>
        <dbReference type="Google" id="ProtNLM"/>
    </source>
</evidence>
<dbReference type="Proteomes" id="UP000248598">
    <property type="component" value="Chromosome 1"/>
</dbReference>
<dbReference type="RefSeq" id="WP_003787300.1">
    <property type="nucleotide sequence ID" value="NZ_CP050136.1"/>
</dbReference>
<dbReference type="KEGG" id="kki:KKKWG1_0630"/>
<accession>A0AAX2J048</accession>
<feature type="compositionally biased region" description="Polar residues" evidence="1">
    <location>
        <begin position="23"/>
        <end position="39"/>
    </location>
</feature>
<feature type="compositionally biased region" description="Polar residues" evidence="1">
    <location>
        <begin position="59"/>
        <end position="72"/>
    </location>
</feature>
<dbReference type="AlphaFoldDB" id="A0AAX2J048"/>
<evidence type="ECO:0000313" key="2">
    <source>
        <dbReference type="EMBL" id="SQH23924.1"/>
    </source>
</evidence>
<dbReference type="GeneID" id="93261403"/>
<sequence>MKNVWIIGALVLSLAACGGSEKQPATQTENKQPNPNSIGDQAVEMRKKVDSSAAKVQGAMQQSTQQIDQETK</sequence>
<gene>
    <name evidence="2" type="ORF">NCTC10529_00068</name>
</gene>
<reference evidence="2 3" key="1">
    <citation type="submission" date="2018-06" db="EMBL/GenBank/DDBJ databases">
        <authorList>
            <consortium name="Pathogen Informatics"/>
            <person name="Doyle S."/>
        </authorList>
    </citation>
    <scope>NUCLEOTIDE SEQUENCE [LARGE SCALE GENOMIC DNA]</scope>
    <source>
        <strain evidence="2 3">NCTC10529</strain>
    </source>
</reference>